<evidence type="ECO:0000256" key="6">
    <source>
        <dbReference type="ARBA" id="ARBA00023180"/>
    </source>
</evidence>
<dbReference type="AlphaFoldDB" id="A0A9Q1B106"/>
<dbReference type="Pfam" id="PF00386">
    <property type="entry name" value="C1q"/>
    <property type="match status" value="1"/>
</dbReference>
<comment type="caution">
    <text evidence="9">The sequence shown here is derived from an EMBL/GenBank/DDBJ whole genome shotgun (WGS) entry which is preliminary data.</text>
</comment>
<dbReference type="SUPFAM" id="SSF49842">
    <property type="entry name" value="TNF-like"/>
    <property type="match status" value="1"/>
</dbReference>
<evidence type="ECO:0000256" key="7">
    <source>
        <dbReference type="SAM" id="MobiDB-lite"/>
    </source>
</evidence>
<protein>
    <recommendedName>
        <fullName evidence="8">C1q domain-containing protein</fullName>
    </recommendedName>
</protein>
<dbReference type="InterPro" id="IPR001073">
    <property type="entry name" value="C1q_dom"/>
</dbReference>
<keyword evidence="10" id="KW-1185">Reference proteome</keyword>
<keyword evidence="2" id="KW-0964">Secreted</keyword>
<keyword evidence="5" id="KW-0176">Collagen</keyword>
<dbReference type="PANTHER" id="PTHR15427">
    <property type="entry name" value="EMILIN ELASTIN MICROFIBRIL INTERFACE-LOCATED PROTEIN ELASTIN MICROFIBRIL INTERFACER"/>
    <property type="match status" value="1"/>
</dbReference>
<name>A0A9Q1B106_9SAUR</name>
<evidence type="ECO:0000256" key="2">
    <source>
        <dbReference type="ARBA" id="ARBA00022525"/>
    </source>
</evidence>
<keyword evidence="4" id="KW-0732">Signal</keyword>
<feature type="region of interest" description="Disordered" evidence="7">
    <location>
        <begin position="108"/>
        <end position="340"/>
    </location>
</feature>
<evidence type="ECO:0000256" key="4">
    <source>
        <dbReference type="ARBA" id="ARBA00022729"/>
    </source>
</evidence>
<evidence type="ECO:0000259" key="8">
    <source>
        <dbReference type="PROSITE" id="PS50871"/>
    </source>
</evidence>
<evidence type="ECO:0000256" key="1">
    <source>
        <dbReference type="ARBA" id="ARBA00004498"/>
    </source>
</evidence>
<feature type="compositionally biased region" description="Low complexity" evidence="7">
    <location>
        <begin position="298"/>
        <end position="316"/>
    </location>
</feature>
<keyword evidence="3" id="KW-0272">Extracellular matrix</keyword>
<dbReference type="PROSITE" id="PS50871">
    <property type="entry name" value="C1Q"/>
    <property type="match status" value="1"/>
</dbReference>
<dbReference type="SMART" id="SM00110">
    <property type="entry name" value="C1Q"/>
    <property type="match status" value="1"/>
</dbReference>
<evidence type="ECO:0000313" key="9">
    <source>
        <dbReference type="EMBL" id="KAJ7325107.1"/>
    </source>
</evidence>
<feature type="compositionally biased region" description="Basic and acidic residues" evidence="7">
    <location>
        <begin position="224"/>
        <end position="250"/>
    </location>
</feature>
<dbReference type="Pfam" id="PF01391">
    <property type="entry name" value="Collagen"/>
    <property type="match status" value="2"/>
</dbReference>
<dbReference type="PRINTS" id="PR00007">
    <property type="entry name" value="COMPLEMNTC1Q"/>
</dbReference>
<feature type="compositionally biased region" description="Basic and acidic residues" evidence="7">
    <location>
        <begin position="145"/>
        <end position="157"/>
    </location>
</feature>
<dbReference type="InterPro" id="IPR008160">
    <property type="entry name" value="Collagen"/>
</dbReference>
<sequence>MHLPCPILVLIMTSIDPNVESKITPLPKFTKMKAAETEATENLGASDGPLTEDRLLTEETEMSDPTTESSTLNYAFRTSTTLFPFENFTLDSSDFFFNCCDCCPPVPGEKGEPGEPGIPGLKGETGEKGLPGPSGIPGLQGLRGFKGDKGDKGEHGDPGANGSPGYPGKPGEQGEMGFKGDKGNNGLPGAKGQKGTKGETCENGTRGEKGDKGDLGLPGIDGENGEKGEKGDLGEKGFHGDPGEKGEQGEKGSMGSKGEKGIKGDPGVEGVQGEDGQKGEKGEPGIRGEKGDPGPIGMTGPPGLKGTPGPKGIRGAPGKKGARGPKGSMGMTPSRPRSAFSVGLSKPFPPPNVPIKFDKILYNDQGDYNPLTGKFNCTVAGAYIFSYHMTIRGRPARISIMCQNKKVVRSRETLYGQEIDQASFLTILKLNAGDHVWLEVTRDWNGVYVSAEDDSIFSGFLLYPDETLDVLV</sequence>
<dbReference type="EMBL" id="JAPFRF010000008">
    <property type="protein sequence ID" value="KAJ7325107.1"/>
    <property type="molecule type" value="Genomic_DNA"/>
</dbReference>
<feature type="domain" description="C1q" evidence="8">
    <location>
        <begin position="333"/>
        <end position="468"/>
    </location>
</feature>
<dbReference type="GO" id="GO:0005576">
    <property type="term" value="C:extracellular region"/>
    <property type="evidence" value="ECO:0007669"/>
    <property type="project" value="UniProtKB-SubCell"/>
</dbReference>
<evidence type="ECO:0000313" key="10">
    <source>
        <dbReference type="Proteomes" id="UP001142489"/>
    </source>
</evidence>
<dbReference type="PANTHER" id="PTHR15427:SF51">
    <property type="entry name" value="OTOLIN 1"/>
    <property type="match status" value="1"/>
</dbReference>
<comment type="subcellular location">
    <subcellularLocation>
        <location evidence="1">Secreted</location>
        <location evidence="1">Extracellular space</location>
        <location evidence="1">Extracellular matrix</location>
    </subcellularLocation>
</comment>
<organism evidence="9 10">
    <name type="scientific">Phrynocephalus forsythii</name>
    <dbReference type="NCBI Taxonomy" id="171643"/>
    <lineage>
        <taxon>Eukaryota</taxon>
        <taxon>Metazoa</taxon>
        <taxon>Chordata</taxon>
        <taxon>Craniata</taxon>
        <taxon>Vertebrata</taxon>
        <taxon>Euteleostomi</taxon>
        <taxon>Lepidosauria</taxon>
        <taxon>Squamata</taxon>
        <taxon>Bifurcata</taxon>
        <taxon>Unidentata</taxon>
        <taxon>Episquamata</taxon>
        <taxon>Toxicofera</taxon>
        <taxon>Iguania</taxon>
        <taxon>Acrodonta</taxon>
        <taxon>Agamidae</taxon>
        <taxon>Agaminae</taxon>
        <taxon>Phrynocephalus</taxon>
    </lineage>
</organism>
<accession>A0A9Q1B106</accession>
<reference evidence="9" key="1">
    <citation type="journal article" date="2023" name="DNA Res.">
        <title>Chromosome-level genome assembly of Phrynocephalus forsythii using third-generation DNA sequencing and Hi-C analysis.</title>
        <authorList>
            <person name="Qi Y."/>
            <person name="Zhao W."/>
            <person name="Zhao Y."/>
            <person name="Niu C."/>
            <person name="Cao S."/>
            <person name="Zhang Y."/>
        </authorList>
    </citation>
    <scope>NUCLEOTIDE SEQUENCE</scope>
    <source>
        <tissue evidence="9">Muscle</tissue>
    </source>
</reference>
<dbReference type="GO" id="GO:0005581">
    <property type="term" value="C:collagen trimer"/>
    <property type="evidence" value="ECO:0007669"/>
    <property type="project" value="UniProtKB-KW"/>
</dbReference>
<keyword evidence="6" id="KW-0325">Glycoprotein</keyword>
<dbReference type="Gene3D" id="2.60.120.40">
    <property type="match status" value="1"/>
</dbReference>
<proteinExistence type="predicted"/>
<feature type="compositionally biased region" description="Basic and acidic residues" evidence="7">
    <location>
        <begin position="275"/>
        <end position="292"/>
    </location>
</feature>
<dbReference type="Proteomes" id="UP001142489">
    <property type="component" value="Unassembled WGS sequence"/>
</dbReference>
<dbReference type="InterPro" id="IPR008983">
    <property type="entry name" value="Tumour_necrosis_fac-like_dom"/>
</dbReference>
<dbReference type="InterPro" id="IPR050392">
    <property type="entry name" value="Collagen/C1q_domain"/>
</dbReference>
<gene>
    <name evidence="9" type="ORF">JRQ81_018127</name>
</gene>
<feature type="compositionally biased region" description="Basic and acidic residues" evidence="7">
    <location>
        <begin position="196"/>
        <end position="214"/>
    </location>
</feature>
<dbReference type="FunFam" id="2.60.120.40:FF:000001">
    <property type="entry name" value="Complement C1q B chain"/>
    <property type="match status" value="1"/>
</dbReference>
<evidence type="ECO:0000256" key="3">
    <source>
        <dbReference type="ARBA" id="ARBA00022530"/>
    </source>
</evidence>
<evidence type="ECO:0000256" key="5">
    <source>
        <dbReference type="ARBA" id="ARBA00023119"/>
    </source>
</evidence>
<dbReference type="OrthoDB" id="9948489at2759"/>